<dbReference type="SUPFAM" id="SSF55120">
    <property type="entry name" value="Pseudouridine synthase"/>
    <property type="match status" value="1"/>
</dbReference>
<dbReference type="Gene3D" id="3.30.2350.10">
    <property type="entry name" value="Pseudouridine synthase"/>
    <property type="match status" value="1"/>
</dbReference>
<dbReference type="CDD" id="cd02869">
    <property type="entry name" value="PseudoU_synth_RluA_like"/>
    <property type="match status" value="1"/>
</dbReference>
<dbReference type="PANTHER" id="PTHR21600:SF44">
    <property type="entry name" value="RIBOSOMAL LARGE SUBUNIT PSEUDOURIDINE SYNTHASE D"/>
    <property type="match status" value="1"/>
</dbReference>
<dbReference type="InterPro" id="IPR050188">
    <property type="entry name" value="RluA_PseudoU_synthase"/>
</dbReference>
<dbReference type="KEGG" id="spii:G7077_10575"/>
<dbReference type="GO" id="GO:0003723">
    <property type="term" value="F:RNA binding"/>
    <property type="evidence" value="ECO:0007669"/>
    <property type="project" value="InterPro"/>
</dbReference>
<comment type="similarity">
    <text evidence="1">Belongs to the pseudouridine synthase RluA family.</text>
</comment>
<dbReference type="AlphaFoldDB" id="A0A6G7YRB3"/>
<dbReference type="InterPro" id="IPR006145">
    <property type="entry name" value="PsdUridine_synth_RsuA/RluA"/>
</dbReference>
<dbReference type="EMBL" id="CP049869">
    <property type="protein sequence ID" value="QIK79277.1"/>
    <property type="molecule type" value="Genomic_DNA"/>
</dbReference>
<gene>
    <name evidence="3" type="ORF">G7077_10575</name>
</gene>
<proteinExistence type="inferred from homology"/>
<dbReference type="InterPro" id="IPR020103">
    <property type="entry name" value="PsdUridine_synth_cat_dom_sf"/>
</dbReference>
<accession>A0A6G7YRB3</accession>
<dbReference type="Pfam" id="PF00849">
    <property type="entry name" value="PseudoU_synth_2"/>
    <property type="match status" value="1"/>
</dbReference>
<dbReference type="PANTHER" id="PTHR21600">
    <property type="entry name" value="MITOCHONDRIAL RNA PSEUDOURIDINE SYNTHASE"/>
    <property type="match status" value="1"/>
</dbReference>
<evidence type="ECO:0000313" key="4">
    <source>
        <dbReference type="Proteomes" id="UP000503222"/>
    </source>
</evidence>
<reference evidence="3 4" key="1">
    <citation type="submission" date="2020-03" db="EMBL/GenBank/DDBJ databases">
        <title>Sphingomonas sp. nov., isolated from fish.</title>
        <authorList>
            <person name="Hyun D.-W."/>
            <person name="Bae J.-W."/>
        </authorList>
    </citation>
    <scope>NUCLEOTIDE SEQUENCE [LARGE SCALE GENOMIC DNA]</scope>
    <source>
        <strain evidence="3 4">HDW15B</strain>
    </source>
</reference>
<evidence type="ECO:0000256" key="1">
    <source>
        <dbReference type="ARBA" id="ARBA00010876"/>
    </source>
</evidence>
<evidence type="ECO:0000313" key="3">
    <source>
        <dbReference type="EMBL" id="QIK79277.1"/>
    </source>
</evidence>
<feature type="domain" description="Pseudouridine synthase RsuA/RluA-like" evidence="2">
    <location>
        <begin position="56"/>
        <end position="202"/>
    </location>
</feature>
<dbReference type="GO" id="GO:0140098">
    <property type="term" value="F:catalytic activity, acting on RNA"/>
    <property type="evidence" value="ECO:0007669"/>
    <property type="project" value="UniProtKB-ARBA"/>
</dbReference>
<dbReference type="Proteomes" id="UP000503222">
    <property type="component" value="Chromosome"/>
</dbReference>
<organism evidence="3 4">
    <name type="scientific">Sphingomonas piscis</name>
    <dbReference type="NCBI Taxonomy" id="2714943"/>
    <lineage>
        <taxon>Bacteria</taxon>
        <taxon>Pseudomonadati</taxon>
        <taxon>Pseudomonadota</taxon>
        <taxon>Alphaproteobacteria</taxon>
        <taxon>Sphingomonadales</taxon>
        <taxon>Sphingomonadaceae</taxon>
        <taxon>Sphingomonas</taxon>
    </lineage>
</organism>
<protein>
    <submittedName>
        <fullName evidence="3">RNA pseudouridine synthase</fullName>
    </submittedName>
</protein>
<sequence length="257" mass="28316">MRNWLESLRVVADESQAASLRAIEPNRTGLLRRTAPRNDGPVTLAERILYIDAEAIVIDKPAGLPVDEPRRGGPSLTSRLDELHCGFKRLPVPMHRLDQDTSGCLLLARSPKSRARLQKAFEARQVGKFYLAVVGCEVADVEGVIDVPLGKKSSFEGGWKMVPDAEGQTATTHWRTLLTRDGRSLVEFRPVTGRTHQIRAHAREAFGCGIVGDRVYGVPGGPMLLHATRLVVPRDNHATIDVTAPLPEHFGEWRNAS</sequence>
<dbReference type="GO" id="GO:0009982">
    <property type="term" value="F:pseudouridine synthase activity"/>
    <property type="evidence" value="ECO:0007669"/>
    <property type="project" value="InterPro"/>
</dbReference>
<keyword evidence="4" id="KW-1185">Reference proteome</keyword>
<dbReference type="GO" id="GO:0000455">
    <property type="term" value="P:enzyme-directed rRNA pseudouridine synthesis"/>
    <property type="evidence" value="ECO:0007669"/>
    <property type="project" value="TreeGrafter"/>
</dbReference>
<evidence type="ECO:0000259" key="2">
    <source>
        <dbReference type="Pfam" id="PF00849"/>
    </source>
</evidence>
<name>A0A6G7YRB3_9SPHN</name>